<dbReference type="EMBL" id="JARBJD010000044">
    <property type="protein sequence ID" value="KAK2957662.1"/>
    <property type="molecule type" value="Genomic_DNA"/>
</dbReference>
<reference evidence="2 3" key="1">
    <citation type="journal article" date="2022" name="bioRxiv">
        <title>Genomics of Preaxostyla Flagellates Illuminates Evolutionary Transitions and the Path Towards Mitochondrial Loss.</title>
        <authorList>
            <person name="Novak L.V.F."/>
            <person name="Treitli S.C."/>
            <person name="Pyrih J."/>
            <person name="Halakuc P."/>
            <person name="Pipaliya S.V."/>
            <person name="Vacek V."/>
            <person name="Brzon O."/>
            <person name="Soukal P."/>
            <person name="Eme L."/>
            <person name="Dacks J.B."/>
            <person name="Karnkowska A."/>
            <person name="Elias M."/>
            <person name="Hampl V."/>
        </authorList>
    </citation>
    <scope>NUCLEOTIDE SEQUENCE [LARGE SCALE GENOMIC DNA]</scope>
    <source>
        <strain evidence="2">NAU3</strain>
        <tissue evidence="2">Gut</tissue>
    </source>
</reference>
<evidence type="ECO:0000313" key="3">
    <source>
        <dbReference type="Proteomes" id="UP001281761"/>
    </source>
</evidence>
<accession>A0ABQ9Y1Q3</accession>
<keyword evidence="1" id="KW-1133">Transmembrane helix</keyword>
<sequence length="446" mass="49543">MVMVNDCCCVNANHRHKCCSVTFKMMNILYIIIGIAIFVIGVVISKVFFKLTPYWYVIFIVAGLMIILSVLGNIGSGYSYPVKIRRLKFLRIYFIFWFVFTFAFVIITPPIMLSTISIPRELNRLLTIYRANSNAIPAFFSKIIENLLTSSTTLLGGIMLIISAVFLLGLIMCMVLMSPENVIQSFNFLSSFLLTLLGIAIIIISIILYNTTILVRSHLTLFLALVLFGAVFAVIGVWGIFSACIVEKSTKPSLLNLLLVALVAIVYAVIVVVLFTSIKSFSTIFSPLVAQFCSAEETDILSTTKDCSDVSSEFDRLLCYDTASFGRLMDNCIDSLLILDLIHPANGSCSCETLESATILQSIQQFTAVVTTSFTENASWAVTAAASVGAFLLFYILSNLCQVTYYRLDVDEDGVLVGNTMQALYYQSTNLEPTEYKKQDETYDDD</sequence>
<evidence type="ECO:0000313" key="2">
    <source>
        <dbReference type="EMBL" id="KAK2957662.1"/>
    </source>
</evidence>
<feature type="transmembrane region" description="Helical" evidence="1">
    <location>
        <begin position="221"/>
        <end position="245"/>
    </location>
</feature>
<proteinExistence type="predicted"/>
<feature type="transmembrane region" description="Helical" evidence="1">
    <location>
        <begin position="92"/>
        <end position="113"/>
    </location>
</feature>
<feature type="transmembrane region" description="Helical" evidence="1">
    <location>
        <begin position="257"/>
        <end position="278"/>
    </location>
</feature>
<feature type="transmembrane region" description="Helical" evidence="1">
    <location>
        <begin position="378"/>
        <end position="397"/>
    </location>
</feature>
<feature type="transmembrane region" description="Helical" evidence="1">
    <location>
        <begin position="28"/>
        <end position="49"/>
    </location>
</feature>
<name>A0ABQ9Y1Q3_9EUKA</name>
<keyword evidence="1" id="KW-0812">Transmembrane</keyword>
<keyword evidence="1" id="KW-0472">Membrane</keyword>
<feature type="transmembrane region" description="Helical" evidence="1">
    <location>
        <begin position="154"/>
        <end position="176"/>
    </location>
</feature>
<organism evidence="2 3">
    <name type="scientific">Blattamonas nauphoetae</name>
    <dbReference type="NCBI Taxonomy" id="2049346"/>
    <lineage>
        <taxon>Eukaryota</taxon>
        <taxon>Metamonada</taxon>
        <taxon>Preaxostyla</taxon>
        <taxon>Oxymonadida</taxon>
        <taxon>Blattamonas</taxon>
    </lineage>
</organism>
<dbReference type="Proteomes" id="UP001281761">
    <property type="component" value="Unassembled WGS sequence"/>
</dbReference>
<feature type="transmembrane region" description="Helical" evidence="1">
    <location>
        <begin position="188"/>
        <end position="209"/>
    </location>
</feature>
<comment type="caution">
    <text evidence="2">The sequence shown here is derived from an EMBL/GenBank/DDBJ whole genome shotgun (WGS) entry which is preliminary data.</text>
</comment>
<evidence type="ECO:0000256" key="1">
    <source>
        <dbReference type="SAM" id="Phobius"/>
    </source>
</evidence>
<keyword evidence="3" id="KW-1185">Reference proteome</keyword>
<gene>
    <name evidence="2" type="ORF">BLNAU_7317</name>
</gene>
<protein>
    <submittedName>
        <fullName evidence="2">Uncharacterized protein</fullName>
    </submittedName>
</protein>
<feature type="transmembrane region" description="Helical" evidence="1">
    <location>
        <begin position="55"/>
        <end position="80"/>
    </location>
</feature>